<dbReference type="OrthoDB" id="185373at2759"/>
<accession>A0A8T2SS81</accession>
<comment type="caution">
    <text evidence="1">The sequence shown here is derived from an EMBL/GenBank/DDBJ whole genome shotgun (WGS) entry which is preliminary data.</text>
</comment>
<dbReference type="AlphaFoldDB" id="A0A8T2SS81"/>
<sequence length="45" mass="5079">MEDLGASMDYVTLVELLYACSHAGILDVESFFWSCLRMSMVCELV</sequence>
<dbReference type="Proteomes" id="UP000825935">
    <property type="component" value="Chromosome 18"/>
</dbReference>
<reference evidence="1" key="1">
    <citation type="submission" date="2021-08" db="EMBL/GenBank/DDBJ databases">
        <title>WGS assembly of Ceratopteris richardii.</title>
        <authorList>
            <person name="Marchant D.B."/>
            <person name="Chen G."/>
            <person name="Jenkins J."/>
            <person name="Shu S."/>
            <person name="Leebens-Mack J."/>
            <person name="Grimwood J."/>
            <person name="Schmutz J."/>
            <person name="Soltis P."/>
            <person name="Soltis D."/>
            <person name="Chen Z.-H."/>
        </authorList>
    </citation>
    <scope>NUCLEOTIDE SEQUENCE</scope>
    <source>
        <strain evidence="1">Whitten #5841</strain>
        <tissue evidence="1">Leaf</tissue>
    </source>
</reference>
<name>A0A8T2SS81_CERRI</name>
<evidence type="ECO:0000313" key="1">
    <source>
        <dbReference type="EMBL" id="KAH7365499.1"/>
    </source>
</evidence>
<protein>
    <recommendedName>
        <fullName evidence="3">Pentatricopeptide repeat-containing protein</fullName>
    </recommendedName>
</protein>
<gene>
    <name evidence="1" type="ORF">KP509_18G031300</name>
</gene>
<proteinExistence type="predicted"/>
<keyword evidence="2" id="KW-1185">Reference proteome</keyword>
<evidence type="ECO:0000313" key="2">
    <source>
        <dbReference type="Proteomes" id="UP000825935"/>
    </source>
</evidence>
<dbReference type="EMBL" id="CM035423">
    <property type="protein sequence ID" value="KAH7365499.1"/>
    <property type="molecule type" value="Genomic_DNA"/>
</dbReference>
<organism evidence="1 2">
    <name type="scientific">Ceratopteris richardii</name>
    <name type="common">Triangle waterfern</name>
    <dbReference type="NCBI Taxonomy" id="49495"/>
    <lineage>
        <taxon>Eukaryota</taxon>
        <taxon>Viridiplantae</taxon>
        <taxon>Streptophyta</taxon>
        <taxon>Embryophyta</taxon>
        <taxon>Tracheophyta</taxon>
        <taxon>Polypodiopsida</taxon>
        <taxon>Polypodiidae</taxon>
        <taxon>Polypodiales</taxon>
        <taxon>Pteridineae</taxon>
        <taxon>Pteridaceae</taxon>
        <taxon>Parkerioideae</taxon>
        <taxon>Ceratopteris</taxon>
    </lineage>
</organism>
<evidence type="ECO:0008006" key="3">
    <source>
        <dbReference type="Google" id="ProtNLM"/>
    </source>
</evidence>